<keyword evidence="7" id="KW-0406">Ion transport</keyword>
<evidence type="ECO:0000256" key="4">
    <source>
        <dbReference type="ARBA" id="ARBA00022475"/>
    </source>
</evidence>
<feature type="transmembrane region" description="Helical" evidence="10">
    <location>
        <begin position="125"/>
        <end position="145"/>
    </location>
</feature>
<evidence type="ECO:0000256" key="6">
    <source>
        <dbReference type="ARBA" id="ARBA00022989"/>
    </source>
</evidence>
<evidence type="ECO:0000256" key="9">
    <source>
        <dbReference type="ARBA" id="ARBA00031636"/>
    </source>
</evidence>
<dbReference type="InterPro" id="IPR002528">
    <property type="entry name" value="MATE_fam"/>
</dbReference>
<evidence type="ECO:0000256" key="8">
    <source>
        <dbReference type="ARBA" id="ARBA00023136"/>
    </source>
</evidence>
<feature type="transmembrane region" description="Helical" evidence="10">
    <location>
        <begin position="450"/>
        <end position="470"/>
    </location>
</feature>
<protein>
    <recommendedName>
        <fullName evidence="9">Multidrug-efflux transporter</fullName>
    </recommendedName>
</protein>
<dbReference type="GO" id="GO:0005886">
    <property type="term" value="C:plasma membrane"/>
    <property type="evidence" value="ECO:0007669"/>
    <property type="project" value="UniProtKB-SubCell"/>
</dbReference>
<evidence type="ECO:0000256" key="7">
    <source>
        <dbReference type="ARBA" id="ARBA00023065"/>
    </source>
</evidence>
<feature type="transmembrane region" description="Helical" evidence="10">
    <location>
        <begin position="92"/>
        <end position="113"/>
    </location>
</feature>
<dbReference type="InterPro" id="IPR048279">
    <property type="entry name" value="MdtK-like"/>
</dbReference>
<feature type="transmembrane region" description="Helical" evidence="10">
    <location>
        <begin position="390"/>
        <end position="411"/>
    </location>
</feature>
<dbReference type="Pfam" id="PF01554">
    <property type="entry name" value="MatE"/>
    <property type="match status" value="2"/>
</dbReference>
<evidence type="ECO:0000256" key="10">
    <source>
        <dbReference type="SAM" id="Phobius"/>
    </source>
</evidence>
<dbReference type="Proteomes" id="UP000284531">
    <property type="component" value="Unassembled WGS sequence"/>
</dbReference>
<feature type="transmembrane region" description="Helical" evidence="10">
    <location>
        <begin position="272"/>
        <end position="293"/>
    </location>
</feature>
<evidence type="ECO:0000256" key="5">
    <source>
        <dbReference type="ARBA" id="ARBA00022692"/>
    </source>
</evidence>
<sequence length="480" mass="52175">MHYNSNLKEKFLRVKAIDRGRQLFNMIKDSLSGEEKDYTNGRIGKALFMLAIPMVLEMIFESVFAIADILFVSQLGKDAVATVGITETITTIVYAIGFGLSMATTALVARRVGEKKFEKAAKVSAQAIVTGAIASVFIAIVGVFFSKDLLRLMGANSTIVNEMLGYTSIILGSNMIIMLLFINNAIFRSAGDAALSMRVLIIANGLNIILDPLLIFGLGPIPAMGVEGAAIATSIGRGLAVVYQFVLLFKGSGKIHIKLEHFTLRWKTIKKLIKLSVGGIGQNIIATSSWIGLMRIMAEFGSAAIAGYTIAIRILIFILLPSWGLSNAAATLVGQNLGANQSERAEKSVWAAGRINVVFLGLIGIIFFLFPTYFIELFTDDQGIVVNGIQALKIISCGFIFYGMGMVLLNSINGAGDTQTPTLLNLISFWIVEIPVAYLLAIQFGWNQKGVFYAIIIAEAVLTLIALYWFKTGRWKLKKV</sequence>
<keyword evidence="5 10" id="KW-0812">Transmembrane</keyword>
<feature type="transmembrane region" description="Helical" evidence="10">
    <location>
        <begin position="351"/>
        <end position="370"/>
    </location>
</feature>
<dbReference type="InterPro" id="IPR050222">
    <property type="entry name" value="MATE_MdtK"/>
</dbReference>
<feature type="transmembrane region" description="Helical" evidence="10">
    <location>
        <begin position="165"/>
        <end position="187"/>
    </location>
</feature>
<evidence type="ECO:0000313" key="12">
    <source>
        <dbReference type="Proteomes" id="UP000284531"/>
    </source>
</evidence>
<comment type="subcellular location">
    <subcellularLocation>
        <location evidence="1">Cell membrane</location>
        <topology evidence="1">Multi-pass membrane protein</topology>
    </subcellularLocation>
</comment>
<proteinExistence type="predicted"/>
<evidence type="ECO:0000256" key="1">
    <source>
        <dbReference type="ARBA" id="ARBA00004651"/>
    </source>
</evidence>
<dbReference type="PANTHER" id="PTHR43298">
    <property type="entry name" value="MULTIDRUG RESISTANCE PROTEIN NORM-RELATED"/>
    <property type="match status" value="1"/>
</dbReference>
<gene>
    <name evidence="11" type="ORF">BXY64_2862</name>
</gene>
<comment type="caution">
    <text evidence="11">The sequence shown here is derived from an EMBL/GenBank/DDBJ whole genome shotgun (WGS) entry which is preliminary data.</text>
</comment>
<dbReference type="NCBIfam" id="TIGR00797">
    <property type="entry name" value="matE"/>
    <property type="match status" value="1"/>
</dbReference>
<feature type="transmembrane region" description="Helical" evidence="10">
    <location>
        <begin position="199"/>
        <end position="223"/>
    </location>
</feature>
<evidence type="ECO:0000313" key="11">
    <source>
        <dbReference type="EMBL" id="RKD99881.1"/>
    </source>
</evidence>
<dbReference type="PANTHER" id="PTHR43298:SF2">
    <property type="entry name" value="FMN_FAD EXPORTER YEEO-RELATED"/>
    <property type="match status" value="1"/>
</dbReference>
<keyword evidence="2" id="KW-0813">Transport</keyword>
<feature type="transmembrane region" description="Helical" evidence="10">
    <location>
        <begin position="46"/>
        <end position="72"/>
    </location>
</feature>
<evidence type="ECO:0000256" key="2">
    <source>
        <dbReference type="ARBA" id="ARBA00022448"/>
    </source>
</evidence>
<dbReference type="GO" id="GO:0006811">
    <property type="term" value="P:monoatomic ion transport"/>
    <property type="evidence" value="ECO:0007669"/>
    <property type="project" value="UniProtKB-KW"/>
</dbReference>
<dbReference type="GO" id="GO:0042910">
    <property type="term" value="F:xenobiotic transmembrane transporter activity"/>
    <property type="evidence" value="ECO:0007669"/>
    <property type="project" value="InterPro"/>
</dbReference>
<organism evidence="11 12">
    <name type="scientific">Marinifilum flexuosum</name>
    <dbReference type="NCBI Taxonomy" id="1117708"/>
    <lineage>
        <taxon>Bacteria</taxon>
        <taxon>Pseudomonadati</taxon>
        <taxon>Bacteroidota</taxon>
        <taxon>Bacteroidia</taxon>
        <taxon>Marinilabiliales</taxon>
        <taxon>Marinifilaceae</taxon>
    </lineage>
</organism>
<keyword evidence="8 10" id="KW-0472">Membrane</keyword>
<dbReference type="RefSeq" id="WP_120241024.1">
    <property type="nucleotide sequence ID" value="NZ_RAPQ01000010.1"/>
</dbReference>
<dbReference type="AlphaFoldDB" id="A0A419WWP0"/>
<dbReference type="PIRSF" id="PIRSF006603">
    <property type="entry name" value="DinF"/>
    <property type="match status" value="1"/>
</dbReference>
<evidence type="ECO:0000256" key="3">
    <source>
        <dbReference type="ARBA" id="ARBA00022449"/>
    </source>
</evidence>
<keyword evidence="12" id="KW-1185">Reference proteome</keyword>
<keyword evidence="3" id="KW-0050">Antiport</keyword>
<accession>A0A419WWP0</accession>
<reference evidence="11 12" key="1">
    <citation type="submission" date="2018-09" db="EMBL/GenBank/DDBJ databases">
        <title>Genomic Encyclopedia of Archaeal and Bacterial Type Strains, Phase II (KMG-II): from individual species to whole genera.</title>
        <authorList>
            <person name="Goeker M."/>
        </authorList>
    </citation>
    <scope>NUCLEOTIDE SEQUENCE [LARGE SCALE GENOMIC DNA]</scope>
    <source>
        <strain evidence="11 12">DSM 21950</strain>
    </source>
</reference>
<feature type="transmembrane region" description="Helical" evidence="10">
    <location>
        <begin position="229"/>
        <end position="251"/>
    </location>
</feature>
<dbReference type="OrthoDB" id="9776324at2"/>
<feature type="transmembrane region" description="Helical" evidence="10">
    <location>
        <begin position="423"/>
        <end position="444"/>
    </location>
</feature>
<feature type="transmembrane region" description="Helical" evidence="10">
    <location>
        <begin position="305"/>
        <end position="330"/>
    </location>
</feature>
<keyword evidence="4" id="KW-1003">Cell membrane</keyword>
<name>A0A419WWP0_9BACT</name>
<dbReference type="GO" id="GO:0015297">
    <property type="term" value="F:antiporter activity"/>
    <property type="evidence" value="ECO:0007669"/>
    <property type="project" value="UniProtKB-KW"/>
</dbReference>
<dbReference type="CDD" id="cd13139">
    <property type="entry name" value="MATE_like_14"/>
    <property type="match status" value="1"/>
</dbReference>
<keyword evidence="6 10" id="KW-1133">Transmembrane helix</keyword>
<dbReference type="EMBL" id="RAPQ01000010">
    <property type="protein sequence ID" value="RKD99881.1"/>
    <property type="molecule type" value="Genomic_DNA"/>
</dbReference>